<name>A0A1N6RQL2_9BACI</name>
<dbReference type="EMBL" id="FTLX01000002">
    <property type="protein sequence ID" value="SIQ31101.1"/>
    <property type="molecule type" value="Genomic_DNA"/>
</dbReference>
<gene>
    <name evidence="2" type="ORF">B1B05_04905</name>
    <name evidence="3" type="ORF">SAMN05443094_102192</name>
</gene>
<evidence type="ECO:0000313" key="4">
    <source>
        <dbReference type="Proteomes" id="UP000186385"/>
    </source>
</evidence>
<reference evidence="5" key="2">
    <citation type="submission" date="2017-03" db="EMBL/GenBank/DDBJ databases">
        <title>Bacillus sp. V-88(T) DSM27956, whole genome shotgun sequencing project.</title>
        <authorList>
            <person name="Dastager S.G."/>
            <person name="Neurgaonkar P.S."/>
            <person name="Dharne M.S."/>
        </authorList>
    </citation>
    <scope>NUCLEOTIDE SEQUENCE [LARGE SCALE GENOMIC DNA]</scope>
    <source>
        <strain evidence="5">DSM 25145</strain>
    </source>
</reference>
<evidence type="ECO:0000256" key="1">
    <source>
        <dbReference type="SAM" id="Phobius"/>
    </source>
</evidence>
<keyword evidence="1" id="KW-1133">Transmembrane helix</keyword>
<dbReference type="Proteomes" id="UP000186385">
    <property type="component" value="Unassembled WGS sequence"/>
</dbReference>
<dbReference type="AlphaFoldDB" id="A0A1N6RQL2"/>
<feature type="transmembrane region" description="Helical" evidence="1">
    <location>
        <begin position="430"/>
        <end position="453"/>
    </location>
</feature>
<feature type="transmembrane region" description="Helical" evidence="1">
    <location>
        <begin position="121"/>
        <end position="145"/>
    </location>
</feature>
<reference evidence="2" key="3">
    <citation type="submission" date="2017-03" db="EMBL/GenBank/DDBJ databases">
        <authorList>
            <person name="Dastager S.G."/>
            <person name="Neurgaonkar P.S."/>
            <person name="Dharne M.S."/>
        </authorList>
    </citation>
    <scope>NUCLEOTIDE SEQUENCE</scope>
    <source>
        <strain evidence="2">DSM 25145</strain>
    </source>
</reference>
<evidence type="ECO:0000313" key="3">
    <source>
        <dbReference type="EMBL" id="SIQ31101.1"/>
    </source>
</evidence>
<feature type="transmembrane region" description="Helical" evidence="1">
    <location>
        <begin position="183"/>
        <end position="204"/>
    </location>
</feature>
<accession>A0A1N6RQL2</accession>
<feature type="transmembrane region" description="Helical" evidence="1">
    <location>
        <begin position="12"/>
        <end position="38"/>
    </location>
</feature>
<sequence length="457" mass="53287">MRKKKKRWLRDLPSIIYLPLFEFSKVYIIVLLLILFGMNSGISHAFPSIDLDAFSGFIKEVLSHRIKYETFSVFLTNYIVSMAEVVFRLLFIVLYAVFFNFLIGFFLFLNKERLSKIDEGAVLRLFSDEFFFMVRMIIVGYWFQFIQNESVLCYLVLVYLGMTALIFFINYKQEGFSFLINRSTYWTRLIHLPVLLIGAVLLTISDNWSVELFGLFLLLVFLLLEFILILFVLGMAALRLTLKSAEEGKQEIRMKFKHNNELRRKKLASYIQYRNRTNVRLSFYLLMILFSGLYMYAFFLVYTNTSVENFTASITTVLNIFTWFMVLRFFARAFEIVKAFIGDVLSKETKETSLDGKDRLSLAIHSLLEMVLLVTVIRIGHTLTIEYIHLKQMLEPVGVFTMALQQFFSSIAVAAFNISYSTGDPFLFEVVHIVQLIVSLSLITLSIASYLSYKEKE</sequence>
<evidence type="ECO:0000313" key="5">
    <source>
        <dbReference type="Proteomes" id="UP000215545"/>
    </source>
</evidence>
<dbReference type="EMBL" id="MWSK01000002">
    <property type="protein sequence ID" value="OXS79121.1"/>
    <property type="molecule type" value="Genomic_DNA"/>
</dbReference>
<evidence type="ECO:0000313" key="2">
    <source>
        <dbReference type="EMBL" id="OXS79121.1"/>
    </source>
</evidence>
<keyword evidence="5" id="KW-1185">Reference proteome</keyword>
<feature type="transmembrane region" description="Helical" evidence="1">
    <location>
        <begin position="85"/>
        <end position="109"/>
    </location>
</feature>
<reference evidence="3 4" key="1">
    <citation type="submission" date="2017-01" db="EMBL/GenBank/DDBJ databases">
        <authorList>
            <person name="Mah S.A."/>
            <person name="Swanson W.J."/>
            <person name="Moy G.W."/>
            <person name="Vacquier V.D."/>
        </authorList>
    </citation>
    <scope>NUCLEOTIDE SEQUENCE [LARGE SCALE GENOMIC DNA]</scope>
    <source>
        <strain evidence="3 4">NIO-1016</strain>
    </source>
</reference>
<keyword evidence="1" id="KW-0472">Membrane</keyword>
<proteinExistence type="predicted"/>
<protein>
    <submittedName>
        <fullName evidence="3">Uncharacterized protein</fullName>
    </submittedName>
</protein>
<feature type="transmembrane region" description="Helical" evidence="1">
    <location>
        <begin position="151"/>
        <end position="171"/>
    </location>
</feature>
<dbReference type="RefSeq" id="WP_045849379.1">
    <property type="nucleotide sequence ID" value="NZ_FTLX01000002.1"/>
</dbReference>
<feature type="transmembrane region" description="Helical" evidence="1">
    <location>
        <begin position="216"/>
        <end position="238"/>
    </location>
</feature>
<dbReference type="STRING" id="1017273.SAMN05443094_102192"/>
<keyword evidence="1" id="KW-0812">Transmembrane</keyword>
<feature type="transmembrane region" description="Helical" evidence="1">
    <location>
        <begin position="283"/>
        <end position="304"/>
    </location>
</feature>
<organism evidence="3 4">
    <name type="scientific">Domibacillus enclensis</name>
    <dbReference type="NCBI Taxonomy" id="1017273"/>
    <lineage>
        <taxon>Bacteria</taxon>
        <taxon>Bacillati</taxon>
        <taxon>Bacillota</taxon>
        <taxon>Bacilli</taxon>
        <taxon>Bacillales</taxon>
        <taxon>Bacillaceae</taxon>
        <taxon>Domibacillus</taxon>
    </lineage>
</organism>
<dbReference type="Proteomes" id="UP000215545">
    <property type="component" value="Unassembled WGS sequence"/>
</dbReference>
<feature type="transmembrane region" description="Helical" evidence="1">
    <location>
        <begin position="310"/>
        <end position="331"/>
    </location>
</feature>
<feature type="transmembrane region" description="Helical" evidence="1">
    <location>
        <begin position="399"/>
        <end position="418"/>
    </location>
</feature>